<evidence type="ECO:0000256" key="1">
    <source>
        <dbReference type="SAM" id="MobiDB-lite"/>
    </source>
</evidence>
<name>A0A5C6DR01_9BACT</name>
<accession>A0A5C6DR01</accession>
<comment type="caution">
    <text evidence="2">The sequence shown here is derived from an EMBL/GenBank/DDBJ whole genome shotgun (WGS) entry which is preliminary data.</text>
</comment>
<proteinExistence type="predicted"/>
<keyword evidence="3" id="KW-1185">Reference proteome</keyword>
<protein>
    <submittedName>
        <fullName evidence="2">Uncharacterized protein</fullName>
    </submittedName>
</protein>
<feature type="region of interest" description="Disordered" evidence="1">
    <location>
        <begin position="139"/>
        <end position="164"/>
    </location>
</feature>
<organism evidence="2 3">
    <name type="scientific">Novipirellula artificiosorum</name>
    <dbReference type="NCBI Taxonomy" id="2528016"/>
    <lineage>
        <taxon>Bacteria</taxon>
        <taxon>Pseudomonadati</taxon>
        <taxon>Planctomycetota</taxon>
        <taxon>Planctomycetia</taxon>
        <taxon>Pirellulales</taxon>
        <taxon>Pirellulaceae</taxon>
        <taxon>Novipirellula</taxon>
    </lineage>
</organism>
<feature type="compositionally biased region" description="Basic and acidic residues" evidence="1">
    <location>
        <begin position="154"/>
        <end position="164"/>
    </location>
</feature>
<gene>
    <name evidence="2" type="ORF">Poly41_25590</name>
</gene>
<evidence type="ECO:0000313" key="3">
    <source>
        <dbReference type="Proteomes" id="UP000319143"/>
    </source>
</evidence>
<dbReference type="Proteomes" id="UP000319143">
    <property type="component" value="Unassembled WGS sequence"/>
</dbReference>
<dbReference type="AlphaFoldDB" id="A0A5C6DR01"/>
<reference evidence="2 3" key="1">
    <citation type="submission" date="2019-02" db="EMBL/GenBank/DDBJ databases">
        <title>Deep-cultivation of Planctomycetes and their phenomic and genomic characterization uncovers novel biology.</title>
        <authorList>
            <person name="Wiegand S."/>
            <person name="Jogler M."/>
            <person name="Boedeker C."/>
            <person name="Pinto D."/>
            <person name="Vollmers J."/>
            <person name="Rivas-Marin E."/>
            <person name="Kohn T."/>
            <person name="Peeters S.H."/>
            <person name="Heuer A."/>
            <person name="Rast P."/>
            <person name="Oberbeckmann S."/>
            <person name="Bunk B."/>
            <person name="Jeske O."/>
            <person name="Meyerdierks A."/>
            <person name="Storesund J.E."/>
            <person name="Kallscheuer N."/>
            <person name="Luecker S."/>
            <person name="Lage O.M."/>
            <person name="Pohl T."/>
            <person name="Merkel B.J."/>
            <person name="Hornburger P."/>
            <person name="Mueller R.-W."/>
            <person name="Bruemmer F."/>
            <person name="Labrenz M."/>
            <person name="Spormann A.M."/>
            <person name="Op Den Camp H."/>
            <person name="Overmann J."/>
            <person name="Amann R."/>
            <person name="Jetten M.S.M."/>
            <person name="Mascher T."/>
            <person name="Medema M.H."/>
            <person name="Devos D.P."/>
            <person name="Kaster A.-K."/>
            <person name="Ovreas L."/>
            <person name="Rohde M."/>
            <person name="Galperin M.Y."/>
            <person name="Jogler C."/>
        </authorList>
    </citation>
    <scope>NUCLEOTIDE SEQUENCE [LARGE SCALE GENOMIC DNA]</scope>
    <source>
        <strain evidence="2 3">Poly41</strain>
    </source>
</reference>
<dbReference type="EMBL" id="SJPV01000003">
    <property type="protein sequence ID" value="TWU39703.1"/>
    <property type="molecule type" value="Genomic_DNA"/>
</dbReference>
<evidence type="ECO:0000313" key="2">
    <source>
        <dbReference type="EMBL" id="TWU39703.1"/>
    </source>
</evidence>
<sequence length="164" mass="18528">MSTRFFAANISGRSKATFRPSIRRFRLHAGRSTVALRMTKKHVTCRPMTLPRMGKSLCTQGQGKSGSSSLRPKFGRIPSLKSLIRRKRAQEVFEASLRCPIIAGRSYFHLLSCSFREKRSRALQRCNLTRDIPVDGAPRVLPVPGRRPSVGDSLLRDHWTPEPL</sequence>